<dbReference type="PANTHER" id="PTHR32179:SF3">
    <property type="entry name" value="NICOTINATE-NUCLEOTIDE PYROPHOSPHORYLASE [CARBOXYLATING]"/>
    <property type="match status" value="1"/>
</dbReference>
<comment type="catalytic activity">
    <reaction evidence="11">
        <text>nicotinate beta-D-ribonucleotide + CO2 + diphosphate = quinolinate + 5-phospho-alpha-D-ribose 1-diphosphate + 2 H(+)</text>
        <dbReference type="Rhea" id="RHEA:12733"/>
        <dbReference type="ChEBI" id="CHEBI:15378"/>
        <dbReference type="ChEBI" id="CHEBI:16526"/>
        <dbReference type="ChEBI" id="CHEBI:29959"/>
        <dbReference type="ChEBI" id="CHEBI:33019"/>
        <dbReference type="ChEBI" id="CHEBI:57502"/>
        <dbReference type="ChEBI" id="CHEBI:58017"/>
        <dbReference type="EC" id="2.4.2.19"/>
    </reaction>
</comment>
<dbReference type="InterPro" id="IPR027277">
    <property type="entry name" value="NadC/ModD"/>
</dbReference>
<dbReference type="AlphaFoldDB" id="A0A387H8Y7"/>
<keyword evidence="7" id="KW-0662">Pyridine nucleotide biosynthesis</keyword>
<feature type="binding site" evidence="14">
    <location>
        <position position="98"/>
    </location>
    <ligand>
        <name>substrate</name>
    </ligand>
</feature>
<dbReference type="Proteomes" id="UP000271554">
    <property type="component" value="Chromosome"/>
</dbReference>
<feature type="binding site" evidence="14">
    <location>
        <position position="156"/>
    </location>
    <ligand>
        <name>substrate</name>
    </ligand>
</feature>
<comment type="similarity">
    <text evidence="3 13">Belongs to the NadC/ModD family.</text>
</comment>
<evidence type="ECO:0000313" key="18">
    <source>
        <dbReference type="Proteomes" id="UP000271554"/>
    </source>
</evidence>
<evidence type="ECO:0000256" key="10">
    <source>
        <dbReference type="ARBA" id="ARBA00033102"/>
    </source>
</evidence>
<feature type="binding site" evidence="14">
    <location>
        <position position="166"/>
    </location>
    <ligand>
        <name>substrate</name>
    </ligand>
</feature>
<dbReference type="PIRSF" id="PIRSF006250">
    <property type="entry name" value="NadC_ModD"/>
    <property type="match status" value="1"/>
</dbReference>
<dbReference type="RefSeq" id="WP_120720838.1">
    <property type="nucleotide sequence ID" value="NZ_JBEYJR010000010.1"/>
</dbReference>
<accession>A0A387H8Y7</accession>
<evidence type="ECO:0000256" key="9">
    <source>
        <dbReference type="ARBA" id="ARBA00022679"/>
    </source>
</evidence>
<dbReference type="KEGG" id="shun:DWB77_01917"/>
<dbReference type="InterPro" id="IPR037128">
    <property type="entry name" value="Quinolinate_PRibosylTase_N_sf"/>
</dbReference>
<dbReference type="FunFam" id="3.20.20.70:FF:000030">
    <property type="entry name" value="Nicotinate-nucleotide pyrophosphorylase, carboxylating"/>
    <property type="match status" value="1"/>
</dbReference>
<evidence type="ECO:0000259" key="16">
    <source>
        <dbReference type="Pfam" id="PF02749"/>
    </source>
</evidence>
<evidence type="ECO:0000256" key="12">
    <source>
        <dbReference type="ARBA" id="ARBA00069173"/>
    </source>
</evidence>
<dbReference type="SUPFAM" id="SSF51690">
    <property type="entry name" value="Nicotinate/Quinolinate PRTase C-terminal domain-like"/>
    <property type="match status" value="1"/>
</dbReference>
<feature type="binding site" evidence="14">
    <location>
        <position position="196"/>
    </location>
    <ligand>
        <name>substrate</name>
    </ligand>
</feature>
<dbReference type="Gene3D" id="3.20.20.70">
    <property type="entry name" value="Aldolase class I"/>
    <property type="match status" value="1"/>
</dbReference>
<dbReference type="PANTHER" id="PTHR32179">
    <property type="entry name" value="NICOTINATE-NUCLEOTIDE PYROPHOSPHORYLASE [CARBOXYLATING]"/>
    <property type="match status" value="1"/>
</dbReference>
<comment type="subunit">
    <text evidence="4">Hexamer formed by 3 homodimers.</text>
</comment>
<dbReference type="EC" id="2.4.2.19" evidence="5"/>
<dbReference type="InterPro" id="IPR022412">
    <property type="entry name" value="Quinolinate_PRibosylTrfase_N"/>
</dbReference>
<keyword evidence="8 13" id="KW-0328">Glycosyltransferase</keyword>
<evidence type="ECO:0000256" key="5">
    <source>
        <dbReference type="ARBA" id="ARBA00011944"/>
    </source>
</evidence>
<feature type="domain" description="Quinolinate phosphoribosyl transferase N-terminal" evidence="16">
    <location>
        <begin position="23"/>
        <end position="108"/>
    </location>
</feature>
<feature type="domain" description="Quinolinate phosphoribosyl transferase C-terminal" evidence="15">
    <location>
        <begin position="110"/>
        <end position="276"/>
    </location>
</feature>
<dbReference type="CDD" id="cd01572">
    <property type="entry name" value="QPRTase"/>
    <property type="match status" value="1"/>
</dbReference>
<dbReference type="Pfam" id="PF01729">
    <property type="entry name" value="QRPTase_C"/>
    <property type="match status" value="1"/>
</dbReference>
<dbReference type="OrthoDB" id="9782546at2"/>
<feature type="binding site" evidence="14">
    <location>
        <begin position="132"/>
        <end position="134"/>
    </location>
    <ligand>
        <name>substrate</name>
    </ligand>
</feature>
<keyword evidence="18" id="KW-1185">Reference proteome</keyword>
<organism evidence="17 18">
    <name type="scientific">Streptomyces hundungensis</name>
    <dbReference type="NCBI Taxonomy" id="1077946"/>
    <lineage>
        <taxon>Bacteria</taxon>
        <taxon>Bacillati</taxon>
        <taxon>Actinomycetota</taxon>
        <taxon>Actinomycetes</taxon>
        <taxon>Kitasatosporales</taxon>
        <taxon>Streptomycetaceae</taxon>
        <taxon>Streptomyces</taxon>
    </lineage>
</organism>
<evidence type="ECO:0000256" key="11">
    <source>
        <dbReference type="ARBA" id="ARBA00047445"/>
    </source>
</evidence>
<name>A0A387H8Y7_9ACTN</name>
<sequence>MLELPVIRELVSRCLIEDLGRGDTTTDACVSPEAEGRALMAAREDLVFCGGALVREVFAQLDPRVQVEQLCREGERLTAGKAAVLLTGPAQSLLKGERLALNFVQRMSGVATLTRSFVDALTPGSGTRITDTRKTTPGLRIVERYAVRCGGGHSHRSDLGAAVLIKDNHVAAAGGITAAVTRSRAVATHATRITCEVDTLEQLREAIEVGVDIVILDNFTDEQIATAVEFTDGRAVIEVSGSVSRERIKAISALGVDIVSIGALTHSARAVDLGLDWTA</sequence>
<dbReference type="InterPro" id="IPR004393">
    <property type="entry name" value="NadC"/>
</dbReference>
<keyword evidence="9 13" id="KW-0808">Transferase</keyword>
<evidence type="ECO:0000256" key="7">
    <source>
        <dbReference type="ARBA" id="ARBA00022642"/>
    </source>
</evidence>
<protein>
    <recommendedName>
        <fullName evidence="6">Nicotinate-nucleotide pyrophosphorylase [carboxylating]</fullName>
        <ecNumber evidence="5">2.4.2.19</ecNumber>
    </recommendedName>
    <alternativeName>
        <fullName evidence="12">Probable nicotinate-nucleotide pyrophosphorylase [carboxylating]</fullName>
    </alternativeName>
    <alternativeName>
        <fullName evidence="10">Quinolinate phosphoribosyltransferase [decarboxylating]</fullName>
    </alternativeName>
</protein>
<dbReference type="EMBL" id="CP032698">
    <property type="protein sequence ID" value="AYG79799.1"/>
    <property type="molecule type" value="Genomic_DNA"/>
</dbReference>
<dbReference type="SUPFAM" id="SSF54675">
    <property type="entry name" value="Nicotinate/Quinolinate PRTase N-terminal domain-like"/>
    <property type="match status" value="1"/>
</dbReference>
<evidence type="ECO:0000256" key="1">
    <source>
        <dbReference type="ARBA" id="ARBA00003237"/>
    </source>
</evidence>
<dbReference type="InterPro" id="IPR002638">
    <property type="entry name" value="Quinolinate_PRibosylTrfase_C"/>
</dbReference>
<evidence type="ECO:0000256" key="2">
    <source>
        <dbReference type="ARBA" id="ARBA00004893"/>
    </source>
</evidence>
<evidence type="ECO:0000259" key="15">
    <source>
        <dbReference type="Pfam" id="PF01729"/>
    </source>
</evidence>
<comment type="pathway">
    <text evidence="2">Cofactor biosynthesis; NAD(+) biosynthesis; nicotinate D-ribonucleotide from quinolinate: step 1/1.</text>
</comment>
<dbReference type="InterPro" id="IPR036068">
    <property type="entry name" value="Nicotinate_pribotase-like_C"/>
</dbReference>
<dbReference type="Gene3D" id="3.90.1170.20">
    <property type="entry name" value="Quinolinate phosphoribosyl transferase, N-terminal domain"/>
    <property type="match status" value="1"/>
</dbReference>
<gene>
    <name evidence="17" type="primary">nadC_1</name>
    <name evidence="17" type="ORF">DWB77_01917</name>
</gene>
<feature type="binding site" evidence="14">
    <location>
        <begin position="240"/>
        <end position="242"/>
    </location>
    <ligand>
        <name>substrate</name>
    </ligand>
</feature>
<feature type="binding site" evidence="14">
    <location>
        <position position="217"/>
    </location>
    <ligand>
        <name>substrate</name>
    </ligand>
</feature>
<dbReference type="GO" id="GO:0004514">
    <property type="term" value="F:nicotinate-nucleotide diphosphorylase (carboxylating) activity"/>
    <property type="evidence" value="ECO:0007669"/>
    <property type="project" value="UniProtKB-EC"/>
</dbReference>
<dbReference type="Pfam" id="PF02749">
    <property type="entry name" value="QRPTase_N"/>
    <property type="match status" value="1"/>
</dbReference>
<dbReference type="GO" id="GO:0034213">
    <property type="term" value="P:quinolinate catabolic process"/>
    <property type="evidence" value="ECO:0007669"/>
    <property type="project" value="TreeGrafter"/>
</dbReference>
<evidence type="ECO:0000313" key="17">
    <source>
        <dbReference type="EMBL" id="AYG79799.1"/>
    </source>
</evidence>
<dbReference type="InterPro" id="IPR013785">
    <property type="entry name" value="Aldolase_TIM"/>
</dbReference>
<evidence type="ECO:0000256" key="6">
    <source>
        <dbReference type="ARBA" id="ARBA00020990"/>
    </source>
</evidence>
<evidence type="ECO:0000256" key="8">
    <source>
        <dbReference type="ARBA" id="ARBA00022676"/>
    </source>
</evidence>
<reference evidence="17 18" key="1">
    <citation type="submission" date="2018-10" db="EMBL/GenBank/DDBJ databases">
        <title>Relationship between Morphology and Antimicrobial Activity in Streptomyces.</title>
        <authorList>
            <person name="Kang H.J."/>
            <person name="Kim S.B."/>
        </authorList>
    </citation>
    <scope>NUCLEOTIDE SEQUENCE [LARGE SCALE GENOMIC DNA]</scope>
    <source>
        <strain evidence="17 18">BH38</strain>
    </source>
</reference>
<evidence type="ECO:0000256" key="4">
    <source>
        <dbReference type="ARBA" id="ARBA00011218"/>
    </source>
</evidence>
<feature type="binding site" evidence="14">
    <location>
        <begin position="261"/>
        <end position="263"/>
    </location>
    <ligand>
        <name>substrate</name>
    </ligand>
</feature>
<proteinExistence type="inferred from homology"/>
<dbReference type="GO" id="GO:0009435">
    <property type="term" value="P:NAD+ biosynthetic process"/>
    <property type="evidence" value="ECO:0007669"/>
    <property type="project" value="UniProtKB-UniPathway"/>
</dbReference>
<comment type="function">
    <text evidence="1">Involved in the catabolism of quinolinic acid (QA).</text>
</comment>
<dbReference type="NCBIfam" id="TIGR00078">
    <property type="entry name" value="nadC"/>
    <property type="match status" value="1"/>
</dbReference>
<evidence type="ECO:0000256" key="3">
    <source>
        <dbReference type="ARBA" id="ARBA00009400"/>
    </source>
</evidence>
<evidence type="ECO:0000256" key="13">
    <source>
        <dbReference type="PIRNR" id="PIRNR006250"/>
    </source>
</evidence>
<dbReference type="FunFam" id="3.90.1170.20:FF:000001">
    <property type="entry name" value="Nicotinate-nucleotide diphosphorylase (Carboxylating)"/>
    <property type="match status" value="1"/>
</dbReference>
<evidence type="ECO:0000256" key="14">
    <source>
        <dbReference type="PIRSR" id="PIRSR006250-1"/>
    </source>
</evidence>
<dbReference type="UniPathway" id="UPA00253">
    <property type="reaction ID" value="UER00331"/>
</dbReference>
<dbReference type="GO" id="GO:0005737">
    <property type="term" value="C:cytoplasm"/>
    <property type="evidence" value="ECO:0007669"/>
    <property type="project" value="TreeGrafter"/>
</dbReference>